<dbReference type="EMBL" id="BQXY01000002">
    <property type="protein sequence ID" value="GKU25126.1"/>
    <property type="molecule type" value="Genomic_DNA"/>
</dbReference>
<dbReference type="Proteomes" id="UP001057868">
    <property type="component" value="Unassembled WGS sequence"/>
</dbReference>
<comment type="caution">
    <text evidence="2">The sequence shown here is derived from an EMBL/GenBank/DDBJ whole genome shotgun (WGS) entry which is preliminary data.</text>
</comment>
<feature type="transmembrane region" description="Helical" evidence="1">
    <location>
        <begin position="143"/>
        <end position="164"/>
    </location>
</feature>
<feature type="transmembrane region" description="Helical" evidence="1">
    <location>
        <begin position="60"/>
        <end position="82"/>
    </location>
</feature>
<feature type="transmembrane region" description="Helical" evidence="1">
    <location>
        <begin position="176"/>
        <end position="197"/>
    </location>
</feature>
<proteinExistence type="predicted"/>
<evidence type="ECO:0000313" key="3">
    <source>
        <dbReference type="Proteomes" id="UP001057868"/>
    </source>
</evidence>
<accession>A0A9W6DAM4</accession>
<evidence type="ECO:0000313" key="2">
    <source>
        <dbReference type="EMBL" id="GKU25126.1"/>
    </source>
</evidence>
<feature type="transmembrane region" description="Helical" evidence="1">
    <location>
        <begin position="7"/>
        <end position="27"/>
    </location>
</feature>
<dbReference type="AlphaFoldDB" id="A0A9W6DAM4"/>
<name>A0A9W6DAM4_9CLOT</name>
<reference evidence="2" key="1">
    <citation type="journal article" date="2023" name="Int. J. Syst. Evol. Microbiol.">
        <title>&lt;i&gt;Clostridium folliculivorans&lt;/i&gt; sp. nov., isolated from soil samples of an organic paddy in Japan.</title>
        <authorList>
            <person name="Tazawa J."/>
            <person name="Kobayashi H."/>
            <person name="Tanizawa Y."/>
            <person name="Uchino A."/>
            <person name="Tanaka F."/>
            <person name="Urashima Y."/>
            <person name="Miura S."/>
            <person name="Sakamoto M."/>
            <person name="Ohkuma M."/>
            <person name="Tohno M."/>
        </authorList>
    </citation>
    <scope>NUCLEOTIDE SEQUENCE</scope>
    <source>
        <strain evidence="2">D1-1</strain>
    </source>
</reference>
<keyword evidence="1" id="KW-0812">Transmembrane</keyword>
<gene>
    <name evidence="2" type="ORF">CFOLD11_19520</name>
</gene>
<feature type="transmembrane region" description="Helical" evidence="1">
    <location>
        <begin position="114"/>
        <end position="131"/>
    </location>
</feature>
<evidence type="ECO:0000256" key="1">
    <source>
        <dbReference type="SAM" id="Phobius"/>
    </source>
</evidence>
<dbReference type="RefSeq" id="WP_261852091.1">
    <property type="nucleotide sequence ID" value="NZ_BQXY01000002.1"/>
</dbReference>
<keyword evidence="3" id="KW-1185">Reference proteome</keyword>
<protein>
    <submittedName>
        <fullName evidence="2">Uncharacterized protein</fullName>
    </submittedName>
</protein>
<keyword evidence="1" id="KW-0472">Membrane</keyword>
<keyword evidence="1" id="KW-1133">Transmembrane helix</keyword>
<sequence length="203" mass="22375">MNKRIGMYSAIVTLIGVVGFAVSMLLGSDAGGYLFSLFISWGFVPMICSFSAITTKENKASAYTAIAFSSVYAVLVGLVYFAQLTTIRLTKLNEQALAILNYKNLGSLFFNYDLFGYAFMALSTFFIAFSIEAKNKKDKCLKILLLVHGVFAVSCVVMPILGVFNGGTESGNTSGVIALEFWCAYFIPICILSYQYFKKKEKR</sequence>
<feature type="transmembrane region" description="Helical" evidence="1">
    <location>
        <begin position="33"/>
        <end position="53"/>
    </location>
</feature>
<organism evidence="2 3">
    <name type="scientific">Clostridium folliculivorans</name>
    <dbReference type="NCBI Taxonomy" id="2886038"/>
    <lineage>
        <taxon>Bacteria</taxon>
        <taxon>Bacillati</taxon>
        <taxon>Bacillota</taxon>
        <taxon>Clostridia</taxon>
        <taxon>Eubacteriales</taxon>
        <taxon>Clostridiaceae</taxon>
        <taxon>Clostridium</taxon>
    </lineage>
</organism>